<feature type="compositionally biased region" description="Polar residues" evidence="1">
    <location>
        <begin position="573"/>
        <end position="585"/>
    </location>
</feature>
<dbReference type="EMBL" id="ML735244">
    <property type="protein sequence ID" value="KAE8391570.1"/>
    <property type="molecule type" value="Genomic_DNA"/>
</dbReference>
<reference evidence="2" key="1">
    <citation type="submission" date="2019-04" db="EMBL/GenBank/DDBJ databases">
        <title>Friends and foes A comparative genomics studyof 23 Aspergillus species from section Flavi.</title>
        <authorList>
            <consortium name="DOE Joint Genome Institute"/>
            <person name="Kjaerbolling I."/>
            <person name="Vesth T."/>
            <person name="Frisvad J.C."/>
            <person name="Nybo J.L."/>
            <person name="Theobald S."/>
            <person name="Kildgaard S."/>
            <person name="Isbrandt T."/>
            <person name="Kuo A."/>
            <person name="Sato A."/>
            <person name="Lyhne E.K."/>
            <person name="Kogle M.E."/>
            <person name="Wiebenga A."/>
            <person name="Kun R.S."/>
            <person name="Lubbers R.J."/>
            <person name="Makela M.R."/>
            <person name="Barry K."/>
            <person name="Chovatia M."/>
            <person name="Clum A."/>
            <person name="Daum C."/>
            <person name="Haridas S."/>
            <person name="He G."/>
            <person name="LaButti K."/>
            <person name="Lipzen A."/>
            <person name="Mondo S."/>
            <person name="Riley R."/>
            <person name="Salamov A."/>
            <person name="Simmons B.A."/>
            <person name="Magnuson J.K."/>
            <person name="Henrissat B."/>
            <person name="Mortensen U.H."/>
            <person name="Larsen T.O."/>
            <person name="Devries R.P."/>
            <person name="Grigoriev I.V."/>
            <person name="Machida M."/>
            <person name="Baker S.E."/>
            <person name="Andersen M.R."/>
        </authorList>
    </citation>
    <scope>NUCLEOTIDE SEQUENCE [LARGE SCALE GENOMIC DNA]</scope>
    <source>
        <strain evidence="2">IBT 14317</strain>
    </source>
</reference>
<evidence type="ECO:0000313" key="2">
    <source>
        <dbReference type="EMBL" id="KAE8391570.1"/>
    </source>
</evidence>
<feature type="compositionally biased region" description="Basic and acidic residues" evidence="1">
    <location>
        <begin position="369"/>
        <end position="378"/>
    </location>
</feature>
<feature type="compositionally biased region" description="Basic and acidic residues" evidence="1">
    <location>
        <begin position="333"/>
        <end position="343"/>
    </location>
</feature>
<feature type="compositionally biased region" description="Basic and acidic residues" evidence="1">
    <location>
        <begin position="259"/>
        <end position="278"/>
    </location>
</feature>
<proteinExistence type="predicted"/>
<feature type="region of interest" description="Disordered" evidence="1">
    <location>
        <begin position="219"/>
        <end position="396"/>
    </location>
</feature>
<dbReference type="AlphaFoldDB" id="A0A5N7CBN8"/>
<feature type="compositionally biased region" description="Basic and acidic residues" evidence="1">
    <location>
        <begin position="420"/>
        <end position="438"/>
    </location>
</feature>
<dbReference type="Proteomes" id="UP000326877">
    <property type="component" value="Unassembled WGS sequence"/>
</dbReference>
<feature type="compositionally biased region" description="Basic and acidic residues" evidence="1">
    <location>
        <begin position="34"/>
        <end position="47"/>
    </location>
</feature>
<feature type="region of interest" description="Disordered" evidence="1">
    <location>
        <begin position="1"/>
        <end position="117"/>
    </location>
</feature>
<feature type="compositionally biased region" description="Polar residues" evidence="1">
    <location>
        <begin position="357"/>
        <end position="367"/>
    </location>
</feature>
<feature type="compositionally biased region" description="Basic and acidic residues" evidence="1">
    <location>
        <begin position="385"/>
        <end position="394"/>
    </location>
</feature>
<feature type="compositionally biased region" description="Basic and acidic residues" evidence="1">
    <location>
        <begin position="65"/>
        <end position="115"/>
    </location>
</feature>
<feature type="compositionally biased region" description="Basic and acidic residues" evidence="1">
    <location>
        <begin position="288"/>
        <end position="326"/>
    </location>
</feature>
<feature type="region of interest" description="Disordered" evidence="1">
    <location>
        <begin position="702"/>
        <end position="726"/>
    </location>
</feature>
<dbReference type="OrthoDB" id="4227485at2759"/>
<gene>
    <name evidence="2" type="ORF">BDV23DRAFT_182385</name>
</gene>
<feature type="region of interest" description="Disordered" evidence="1">
    <location>
        <begin position="169"/>
        <end position="199"/>
    </location>
</feature>
<protein>
    <submittedName>
        <fullName evidence="2">Uncharacterized protein</fullName>
    </submittedName>
</protein>
<name>A0A5N7CBN8_PETAA</name>
<evidence type="ECO:0000256" key="1">
    <source>
        <dbReference type="SAM" id="MobiDB-lite"/>
    </source>
</evidence>
<accession>A0A5N7CBN8</accession>
<organism evidence="2">
    <name type="scientific">Petromyces alliaceus</name>
    <name type="common">Aspergillus alliaceus</name>
    <dbReference type="NCBI Taxonomy" id="209559"/>
    <lineage>
        <taxon>Eukaryota</taxon>
        <taxon>Fungi</taxon>
        <taxon>Dikarya</taxon>
        <taxon>Ascomycota</taxon>
        <taxon>Pezizomycotina</taxon>
        <taxon>Eurotiomycetes</taxon>
        <taxon>Eurotiomycetidae</taxon>
        <taxon>Eurotiales</taxon>
        <taxon>Aspergillaceae</taxon>
        <taxon>Aspergillus</taxon>
        <taxon>Aspergillus subgen. Circumdati</taxon>
    </lineage>
</organism>
<feature type="region of interest" description="Disordered" evidence="1">
    <location>
        <begin position="420"/>
        <end position="592"/>
    </location>
</feature>
<sequence length="726" mass="80638">MEDTEHGQLQRQTEQDELPGEAGTVGATGHRVIHKEEEQIIAEDRASLAKQHQGVEEDATMEQAGPERGEFDREAERAAAEQAEQERAQNEVEEHVEQERLTREAEEQTERERLARVAAEQAEQERIQREAEERAAVEQAERQRLAREAEEMKIAELVKKMVREAEQERIQHETAEREAAAQVERDRMAREAEDRAVAERVEQERLARELEEKVIAEQERLARETEEAEQDRLATVAAEQAEQERIQQKTAEMEAAAQAERDWVGQEAEDRAPVERVGQELAGETDEQAERDRLAEEAAGRVAVERAEQEPLAREAEEKASTDAAERVAGGAEQERATTKDTGADLVRPTNPPHKTVGQTAQGSSENAGGDHRVDKWVEGGQPHHQGDARERQGLVEQMGAPARPLTRLDFIGLQLHHGEEGLAAHGEPHPVTHEGSHTEQTPALVQPGSPSKAVLEGPTAVKKPKETHTSSQAPSAKEARAKKRRGMLSRDPTSEKRPTEGNSTPSDGHRQSYVPRPLRIRKPERKAKDIAKSGQTSPETAPEPKQRHPLLPQPRHRKATGTKSYPDRGHGVSSTSERQPSEGPTTPVAEDIRQRLRPRGSAGMVHPPHQQGHDAHQVTILFKARGESGEWDKVVHELVVDASDPSPVARVAKKDARNKKATFFDTSFRTVSPGQCYDAVIAVGTNTILMAFGDEVVVNEDMPTPVSRQNTKRGRKAKHYDQDAS</sequence>